<feature type="chain" id="PRO_5046671013" evidence="1">
    <location>
        <begin position="28"/>
        <end position="310"/>
    </location>
</feature>
<evidence type="ECO:0000313" key="3">
    <source>
        <dbReference type="Proteomes" id="UP001480973"/>
    </source>
</evidence>
<protein>
    <submittedName>
        <fullName evidence="2">Uncharacterized protein</fullName>
    </submittedName>
</protein>
<keyword evidence="1" id="KW-0732">Signal</keyword>
<evidence type="ECO:0000256" key="1">
    <source>
        <dbReference type="SAM" id="SignalP"/>
    </source>
</evidence>
<proteinExistence type="predicted"/>
<keyword evidence="3" id="KW-1185">Reference proteome</keyword>
<organism evidence="2 3">
    <name type="scientific">Lachnospira intestinalis</name>
    <dbReference type="NCBI Taxonomy" id="3133158"/>
    <lineage>
        <taxon>Bacteria</taxon>
        <taxon>Bacillati</taxon>
        <taxon>Bacillota</taxon>
        <taxon>Clostridia</taxon>
        <taxon>Lachnospirales</taxon>
        <taxon>Lachnospiraceae</taxon>
        <taxon>Lachnospira</taxon>
    </lineage>
</organism>
<accession>A0ABV1GMU8</accession>
<sequence>MSKLSRNLRKKLSAGLAVIMAVSLAIPAGVSFSSQTVKAEGLTSETKDGDAFYDFRDGSVVPTDTDGKSDITYGNLTIKVGTKNAFNYHGSSHGTLFKDGNSFEIKVNGSTKITLGGCQYSQSGSITASSADGSYTETKEAKTKDCYHNASNYTNEDDYSVSFNYTGETATTITISFTGQTYVPCLSVKSLKKFYDFRDGSIVPTDTDGKKDISYGGLTIKVGTKNAFKYNDAAHGVRFNDGNALEIAVSGPTKITLGGCQYSATGTITATSADSLSFFRTACCFGDFPVVDGITDRLPLCSAADRTGFR</sequence>
<evidence type="ECO:0000313" key="2">
    <source>
        <dbReference type="EMBL" id="MEQ2534446.1"/>
    </source>
</evidence>
<comment type="caution">
    <text evidence="2">The sequence shown here is derived from an EMBL/GenBank/DDBJ whole genome shotgun (WGS) entry which is preliminary data.</text>
</comment>
<name>A0ABV1GMU8_9FIRM</name>
<feature type="signal peptide" evidence="1">
    <location>
        <begin position="1"/>
        <end position="27"/>
    </location>
</feature>
<dbReference type="EMBL" id="JBBMES010000003">
    <property type="protein sequence ID" value="MEQ2534446.1"/>
    <property type="molecule type" value="Genomic_DNA"/>
</dbReference>
<gene>
    <name evidence="2" type="ORF">WMO38_04885</name>
</gene>
<reference evidence="2 3" key="1">
    <citation type="submission" date="2024-03" db="EMBL/GenBank/DDBJ databases">
        <title>Human intestinal bacterial collection.</title>
        <authorList>
            <person name="Pauvert C."/>
            <person name="Hitch T.C.A."/>
            <person name="Clavel T."/>
        </authorList>
    </citation>
    <scope>NUCLEOTIDE SEQUENCE [LARGE SCALE GENOMIC DNA]</scope>
    <source>
        <strain evidence="2 3">CLA-JM-H10</strain>
    </source>
</reference>
<dbReference type="Proteomes" id="UP001480973">
    <property type="component" value="Unassembled WGS sequence"/>
</dbReference>